<dbReference type="Pfam" id="PF03568">
    <property type="entry name" value="Separin_C"/>
    <property type="match status" value="1"/>
</dbReference>
<evidence type="ECO:0000313" key="7">
    <source>
        <dbReference type="EMBL" id="KAJ4343847.1"/>
    </source>
</evidence>
<feature type="compositionally biased region" description="Low complexity" evidence="5">
    <location>
        <begin position="1358"/>
        <end position="1410"/>
    </location>
</feature>
<feature type="region of interest" description="Disordered" evidence="5">
    <location>
        <begin position="1350"/>
        <end position="1425"/>
    </location>
</feature>
<feature type="compositionally biased region" description="Basic residues" evidence="5">
    <location>
        <begin position="2117"/>
        <end position="2128"/>
    </location>
</feature>
<dbReference type="EC" id="3.4.22.49" evidence="2"/>
<sequence>MAAQTEPTRTRIETVKSNLQATTSCTDTTVTILRELLSRRTEEPMQKENVGVKVPGALRRKADAAKAAAGKDAPKAAITVLAPREKYILATEVANSSLKALADALKNQPSAPPSRSSSRPPAPTDSTTRKAARPPTATQKALKERSVLQTTNTAKRTPAPARPSSAASSGSGQDPGLAATAECARTAFAYLGTPEAKKVVGKDGAELQVESGVLALIGKLVALGLDNQAVKEIRLLKRKLEVFLGHAEVKSAGAAVKKAGAKDAVAEKESLASLLHFGHIESTSPALPIVANLQTYTLRVIARLKKASIIEASWEYLQLSNESSPANLLQQLASTAAGATKAARQLESLAQTVLALCPSMSALDDGVSAQPASEIVLRLQHLAFTIRKKWWELANHKSNEEREIVEPFTKCLVAYARRSKLSPTERYNLSKSLSVELLGQQSLTPGAAGSSALIIKTLCNLAQAAGLSDEALQWLGASEASVSTTSSAAKQACRLLRIATVSLEAANKAEDKPGLEGTISTALKALQGSLGGSTTDLDSLFMEANALRRAATRSLAAGLSAKPLSSEDLAIQARAISMIAASVHFSARFIGRRSMAESESDPQHRHEDRINMAWKCTKSIVESVLTCCKRSTSSPELWAELDTILQDCCYILRRLGEECESGVLTDPQAGDVVSSCLVKLSNSYWNTYLQLRKATAIDPDLLLVAMRRSIDLVSEGSETQQEAGHLAMKLERLGETLDNLQKPDESRKAFGQCIGYYVYLSLETLAENIAQHSLQTLFEGDCKFSALGRLLKALHRSYLLHGVKRASELAYYDDTYLQPDVRGAILEWQLILYTKTLSRNRQWDSNLNRSIKALTDHLLDIYTLERYPVRRLRFINLFLQLSQDHPHIVSHSLLPSDTSPDNLATVDFSEDEGLSKLKEHLGALCSFKLAMQLASPPTETLRQCFATWEFLAKSASSWSTLTERVGDIDSWIHDVRACVDYLNAKGEEYLALPVLHLLVTIFELQNDNDASELVCSLSALSLQFLRLGYTGKAGLSLAKAELLVTRQTTSTEARLKWYTAYAEYSFRIGNTDKCASTLAIAESIARSDAAFLELSTSSATISQRTRYNSILANACHVYSLLTASQGAHKEAARYAKQSVTLNRRIWAALESRIHAQKALAESDASILDAPSKVGTDLLASMRDDKGTPIVSSNTHDVLGGADFWFMVPSLYRGLMQHSQVFANQGLLQEAIYVAEQAEKVASATGSPSLMTDVASWQAACWAQSGRPDKAGPLLQAIEQPSDRKTLSVAAYHSAIARVHHCTGDFDEEIASYGALEQLLDDLTSPAYIRSLGAIHPDLDSLASQIAGMSLDASKPKPTKATATTKTQKPAAKPPSRSTSRSGARSSTGVRSRAGATSAASASSTSKAAPKGRPKSMIAAPSTETVNTADQCTTLRSLQAEVYHRGALANLMQENLTVATTLIERVQELQIGADRDVQHTWAKFKLMLAESAQQIAADFAFNTLPESTIAFPAIGSKDRRMSEGVLIKKATPTAPAKAKGGRGKKAAAVAKIDFTDTLRQAREHLLEVHALSATHGSNHLFQQVSNALGHITVLLSAVSEARGSVHPLYAAYTSEIPKVNAMRLAQEFVESEKEQMSREECLSWPLLAASNFSLTSASDFQQEYIDIIPEAWNAISLGLNEARDELYVTRFEAGVAPFVLRLPLARNASRDLDEDEFTFEDGKRDFEEIIELSDFSTRGAKDMTTREARQQWWDEREALDTRLHELLVNMENIWLGGFKGVFSQHMRRPTLLAKFRKAFEDVLNRHLPSRSMKTQPKRPILDARVLELFVGLGDLANEELDLDEALTDLIYFIVDTLQFNGEANAYDEIDFDAMVIETQDALKAYHSAARTSSSSTPHTILMLDNNLHGFPWESLPCLSKLSISRLPSLAALRERLFSLRPSSTDEAAPGHYIAASNGGTTILNPGGDLANTTKTLQPIINSLRGDWTHISSRPPTETEFSTALGTRDLLLYFGHGSGAQFVRQKSVRKLYPGKQTSGPAKPGCATSFLFGCSSVHLTENGIYEPSGMLQSYLTAGAPAVVGMLWDVTDKDCDRFAMRCGELWGLWPEAEEEEVKPAKTPRKGKAKAKKGNATEGERKGECRRGLGLDEAVRDARRACYLKYLNGAAAVVYGIPCYLE</sequence>
<evidence type="ECO:0000259" key="6">
    <source>
        <dbReference type="PROSITE" id="PS51700"/>
    </source>
</evidence>
<dbReference type="GO" id="GO:0051307">
    <property type="term" value="P:meiotic chromosome separation"/>
    <property type="evidence" value="ECO:0007669"/>
    <property type="project" value="TreeGrafter"/>
</dbReference>
<dbReference type="SUPFAM" id="SSF48452">
    <property type="entry name" value="TPR-like"/>
    <property type="match status" value="1"/>
</dbReference>
<dbReference type="GO" id="GO:0005634">
    <property type="term" value="C:nucleus"/>
    <property type="evidence" value="ECO:0007669"/>
    <property type="project" value="InterPro"/>
</dbReference>
<proteinExistence type="predicted"/>
<keyword evidence="4" id="KW-0159">Chromosome partition</keyword>
<feature type="region of interest" description="Disordered" evidence="5">
    <location>
        <begin position="2112"/>
        <end position="2137"/>
    </location>
</feature>
<protein>
    <recommendedName>
        <fullName evidence="2">separase</fullName>
        <ecNumber evidence="2">3.4.22.49</ecNumber>
    </recommendedName>
</protein>
<dbReference type="GO" id="GO:0072686">
    <property type="term" value="C:mitotic spindle"/>
    <property type="evidence" value="ECO:0007669"/>
    <property type="project" value="TreeGrafter"/>
</dbReference>
<dbReference type="Proteomes" id="UP001140562">
    <property type="component" value="Unassembled WGS sequence"/>
</dbReference>
<dbReference type="EMBL" id="JAPEUV010000001">
    <property type="protein sequence ID" value="KAJ4343847.1"/>
    <property type="molecule type" value="Genomic_DNA"/>
</dbReference>
<reference evidence="7" key="1">
    <citation type="submission" date="2022-10" db="EMBL/GenBank/DDBJ databases">
        <title>Tapping the CABI collections for fungal endophytes: first genome assemblies for Collariella, Neodidymelliopsis, Ascochyta clinopodiicola, Didymella pomorum, Didymosphaeria variabile, Neocosmospora piperis and Neocucurbitaria cava.</title>
        <authorList>
            <person name="Hill R."/>
        </authorList>
    </citation>
    <scope>NUCLEOTIDE SEQUENCE</scope>
    <source>
        <strain evidence="7">IMI 360193</strain>
    </source>
</reference>
<dbReference type="InterPro" id="IPR030397">
    <property type="entry name" value="SEPARIN_core_dom"/>
</dbReference>
<feature type="compositionally biased region" description="Low complexity" evidence="5">
    <location>
        <begin position="153"/>
        <end position="177"/>
    </location>
</feature>
<evidence type="ECO:0000313" key="8">
    <source>
        <dbReference type="Proteomes" id="UP001140562"/>
    </source>
</evidence>
<comment type="catalytic activity">
    <reaction evidence="1">
        <text>All bonds known to be hydrolyzed by this endopeptidase have arginine in P1 and an acidic residue in P4. P6 is often occupied by an acidic residue or by a hydroxy-amino-acid residue, the phosphorylation of which enhances cleavage.</text>
        <dbReference type="EC" id="3.4.22.49"/>
    </reaction>
</comment>
<dbReference type="PROSITE" id="PS51700">
    <property type="entry name" value="SEPARIN"/>
    <property type="match status" value="1"/>
</dbReference>
<evidence type="ECO:0000256" key="5">
    <source>
        <dbReference type="SAM" id="MobiDB-lite"/>
    </source>
</evidence>
<name>A0A9W8X8C7_9PLEO</name>
<comment type="caution">
    <text evidence="7">The sequence shown here is derived from an EMBL/GenBank/DDBJ whole genome shotgun (WGS) entry which is preliminary data.</text>
</comment>
<feature type="region of interest" description="Disordered" evidence="5">
    <location>
        <begin position="105"/>
        <end position="177"/>
    </location>
</feature>
<dbReference type="GO" id="GO:0044732">
    <property type="term" value="C:mitotic spindle pole body"/>
    <property type="evidence" value="ECO:0007669"/>
    <property type="project" value="TreeGrafter"/>
</dbReference>
<evidence type="ECO:0000256" key="4">
    <source>
        <dbReference type="ARBA" id="ARBA00022829"/>
    </source>
</evidence>
<gene>
    <name evidence="7" type="primary">ESP1</name>
    <name evidence="7" type="ORF">N0V87_000130</name>
</gene>
<dbReference type="PANTHER" id="PTHR12792:SF0">
    <property type="entry name" value="SEPARIN"/>
    <property type="match status" value="1"/>
</dbReference>
<dbReference type="GO" id="GO:0006508">
    <property type="term" value="P:proteolysis"/>
    <property type="evidence" value="ECO:0007669"/>
    <property type="project" value="InterPro"/>
</dbReference>
<dbReference type="GO" id="GO:0005737">
    <property type="term" value="C:cytoplasm"/>
    <property type="evidence" value="ECO:0007669"/>
    <property type="project" value="TreeGrafter"/>
</dbReference>
<keyword evidence="8" id="KW-1185">Reference proteome</keyword>
<dbReference type="GO" id="GO:0004197">
    <property type="term" value="F:cysteine-type endopeptidase activity"/>
    <property type="evidence" value="ECO:0007669"/>
    <property type="project" value="InterPro"/>
</dbReference>
<dbReference type="InterPro" id="IPR011990">
    <property type="entry name" value="TPR-like_helical_dom_sf"/>
</dbReference>
<accession>A0A9W8X8C7</accession>
<evidence type="ECO:0000256" key="3">
    <source>
        <dbReference type="ARBA" id="ARBA00022801"/>
    </source>
</evidence>
<keyword evidence="3 7" id="KW-0378">Hydrolase</keyword>
<evidence type="ECO:0000256" key="2">
    <source>
        <dbReference type="ARBA" id="ARBA00012489"/>
    </source>
</evidence>
<feature type="domain" description="Peptidase C50" evidence="6">
    <location>
        <begin position="1955"/>
        <end position="2062"/>
    </location>
</feature>
<evidence type="ECO:0000256" key="1">
    <source>
        <dbReference type="ARBA" id="ARBA00000451"/>
    </source>
</evidence>
<dbReference type="InterPro" id="IPR005314">
    <property type="entry name" value="Peptidase_C50"/>
</dbReference>
<organism evidence="7 8">
    <name type="scientific">Didymella glomerata</name>
    <dbReference type="NCBI Taxonomy" id="749621"/>
    <lineage>
        <taxon>Eukaryota</taxon>
        <taxon>Fungi</taxon>
        <taxon>Dikarya</taxon>
        <taxon>Ascomycota</taxon>
        <taxon>Pezizomycotina</taxon>
        <taxon>Dothideomycetes</taxon>
        <taxon>Pleosporomycetidae</taxon>
        <taxon>Pleosporales</taxon>
        <taxon>Pleosporineae</taxon>
        <taxon>Didymellaceae</taxon>
        <taxon>Didymella</taxon>
    </lineage>
</organism>
<dbReference type="OrthoDB" id="10255632at2759"/>
<dbReference type="PANTHER" id="PTHR12792">
    <property type="entry name" value="EXTRA SPINDLE POLES 1-RELATED"/>
    <property type="match status" value="1"/>
</dbReference>